<evidence type="ECO:0000256" key="2">
    <source>
        <dbReference type="ARBA" id="ARBA00004611"/>
    </source>
</evidence>
<evidence type="ECO:0000256" key="10">
    <source>
        <dbReference type="ARBA" id="ARBA00023273"/>
    </source>
</evidence>
<evidence type="ECO:0000256" key="6">
    <source>
        <dbReference type="ARBA" id="ARBA00022846"/>
    </source>
</evidence>
<comment type="subcellular location">
    <subcellularLocation>
        <location evidence="2">Cytoplasm</location>
        <location evidence="2">Cytoskeleton</location>
        <location evidence="2">Flagellum axoneme</location>
    </subcellularLocation>
</comment>
<gene>
    <name evidence="15" type="ORF">NMOB1V02_LOCUS8901</name>
</gene>
<keyword evidence="6" id="KW-0282">Flagellum</keyword>
<evidence type="ECO:0000256" key="5">
    <source>
        <dbReference type="ARBA" id="ARBA00022737"/>
    </source>
</evidence>
<proteinExistence type="inferred from homology"/>
<dbReference type="InterPro" id="IPR001611">
    <property type="entry name" value="Leu-rich_rpt"/>
</dbReference>
<dbReference type="SUPFAM" id="SSF52075">
    <property type="entry name" value="Outer arm dynein light chain 1"/>
    <property type="match status" value="1"/>
</dbReference>
<keyword evidence="5" id="KW-0677">Repeat</keyword>
<dbReference type="Proteomes" id="UP000678499">
    <property type="component" value="Unassembled WGS sequence"/>
</dbReference>
<evidence type="ECO:0000256" key="1">
    <source>
        <dbReference type="ARBA" id="ARBA00003843"/>
    </source>
</evidence>
<evidence type="ECO:0000256" key="14">
    <source>
        <dbReference type="SAM" id="MobiDB-lite"/>
    </source>
</evidence>
<dbReference type="EMBL" id="CAJPEX010002715">
    <property type="protein sequence ID" value="CAG0921405.1"/>
    <property type="molecule type" value="Genomic_DNA"/>
</dbReference>
<evidence type="ECO:0000256" key="12">
    <source>
        <dbReference type="ARBA" id="ARBA00038378"/>
    </source>
</evidence>
<keyword evidence="7" id="KW-0175">Coiled coil</keyword>
<evidence type="ECO:0000313" key="16">
    <source>
        <dbReference type="Proteomes" id="UP000678499"/>
    </source>
</evidence>
<dbReference type="PANTHER" id="PTHR45973:SF12">
    <property type="entry name" value="DYNEIN REGULATORY COMPLEX SUBUNIT 3"/>
    <property type="match status" value="1"/>
</dbReference>
<evidence type="ECO:0000256" key="3">
    <source>
        <dbReference type="ARBA" id="ARBA00022490"/>
    </source>
</evidence>
<dbReference type="InterPro" id="IPR050576">
    <property type="entry name" value="Cilia_flagella_integrity"/>
</dbReference>
<feature type="region of interest" description="Disordered" evidence="14">
    <location>
        <begin position="363"/>
        <end position="388"/>
    </location>
</feature>
<feature type="compositionally biased region" description="Polar residues" evidence="14">
    <location>
        <begin position="373"/>
        <end position="382"/>
    </location>
</feature>
<accession>A0A7R9GHJ2</accession>
<dbReference type="OrthoDB" id="6373776at2759"/>
<evidence type="ECO:0000256" key="7">
    <source>
        <dbReference type="ARBA" id="ARBA00023054"/>
    </source>
</evidence>
<comment type="similarity">
    <text evidence="12">Belongs to the DRC3 family.</text>
</comment>
<dbReference type="AlphaFoldDB" id="A0A7R9GHJ2"/>
<protein>
    <recommendedName>
        <fullName evidence="11">Dynein axonemal assembly factor 1 homolog</fullName>
    </recommendedName>
    <alternativeName>
        <fullName evidence="13">Dynein regulatory complex subunit 3</fullName>
    </alternativeName>
</protein>
<organism evidence="15">
    <name type="scientific">Notodromas monacha</name>
    <dbReference type="NCBI Taxonomy" id="399045"/>
    <lineage>
        <taxon>Eukaryota</taxon>
        <taxon>Metazoa</taxon>
        <taxon>Ecdysozoa</taxon>
        <taxon>Arthropoda</taxon>
        <taxon>Crustacea</taxon>
        <taxon>Oligostraca</taxon>
        <taxon>Ostracoda</taxon>
        <taxon>Podocopa</taxon>
        <taxon>Podocopida</taxon>
        <taxon>Cypridocopina</taxon>
        <taxon>Cypridoidea</taxon>
        <taxon>Cyprididae</taxon>
        <taxon>Notodromas</taxon>
    </lineage>
</organism>
<dbReference type="PANTHER" id="PTHR45973">
    <property type="entry name" value="PROTEIN PHOSPHATASE 1 REGULATORY SUBUNIT SDS22-RELATED"/>
    <property type="match status" value="1"/>
</dbReference>
<sequence length="566" mass="64555">MEKELTKLVPRVIDEKMLVMGSRAGAILSTESEKSAAGAIFREEGVAWDSVQSLVLEFKEICLITNLWNFRNLKSLDLSNNLIQEICGLETLHKLQKLNLSFNYITKIQGLQTLTDIQDLSLYENKIEVLENLDELKKLRIFSIGNNQLSSISNILYLRKFADLRGLTLKGNPISEQANYFSYVVSHLEQITFFDYRYLLDSEREDALEQNRIAVETLTNEEKRFNKVLQKQREEEEKRNLLTLAFVDVITSPLGLLDFFGIPETVKQKCALDNFEELFGPIVGKTLSKFWEEGKKVLLVAQEKGLKAYQVRNSDVHKIKESFSAIDKESRDEATRLMEAFKEDFRENIKGVEEIFAARGLDRNTRKSEAESSRSPTSASNEESPDDEQLSQLAIQVLELSQSSCEEIRSSLFALEFRAAGELDNALKIFDKQMTSSKEALVSLISKDLQKVLRLAQELEKSLRNLNAAPAVEEGNDEETSNNFMPLMCDLHMAQQSISSYLDEFASRLTFWQKEVVDEITKSSETRHRRRIGDIVSFSERHLKKVDDLRIALDIANAESASKGLE</sequence>
<dbReference type="PROSITE" id="PS51450">
    <property type="entry name" value="LRR"/>
    <property type="match status" value="4"/>
</dbReference>
<evidence type="ECO:0000256" key="13">
    <source>
        <dbReference type="ARBA" id="ARBA00040950"/>
    </source>
</evidence>
<feature type="compositionally biased region" description="Basic and acidic residues" evidence="14">
    <location>
        <begin position="363"/>
        <end position="372"/>
    </location>
</feature>
<keyword evidence="8" id="KW-0969">Cilium</keyword>
<dbReference type="Pfam" id="PF14580">
    <property type="entry name" value="LRR_9"/>
    <property type="match status" value="1"/>
</dbReference>
<evidence type="ECO:0000313" key="15">
    <source>
        <dbReference type="EMBL" id="CAD7281253.1"/>
    </source>
</evidence>
<keyword evidence="4" id="KW-0433">Leucine-rich repeat</keyword>
<keyword evidence="9" id="KW-0206">Cytoskeleton</keyword>
<keyword evidence="3" id="KW-0963">Cytoplasm</keyword>
<comment type="function">
    <text evidence="1">Cilium-specific protein required for cilia structures.</text>
</comment>
<keyword evidence="16" id="KW-1185">Reference proteome</keyword>
<name>A0A7R9GHJ2_9CRUS</name>
<evidence type="ECO:0000256" key="4">
    <source>
        <dbReference type="ARBA" id="ARBA00022614"/>
    </source>
</evidence>
<evidence type="ECO:0000256" key="11">
    <source>
        <dbReference type="ARBA" id="ARBA00024433"/>
    </source>
</evidence>
<evidence type="ECO:0000256" key="8">
    <source>
        <dbReference type="ARBA" id="ARBA00023069"/>
    </source>
</evidence>
<reference evidence="15" key="1">
    <citation type="submission" date="2020-11" db="EMBL/GenBank/DDBJ databases">
        <authorList>
            <person name="Tran Van P."/>
        </authorList>
    </citation>
    <scope>NUCLEOTIDE SEQUENCE</scope>
</reference>
<dbReference type="InterPro" id="IPR032675">
    <property type="entry name" value="LRR_dom_sf"/>
</dbReference>
<evidence type="ECO:0000256" key="9">
    <source>
        <dbReference type="ARBA" id="ARBA00023212"/>
    </source>
</evidence>
<dbReference type="EMBL" id="OA884752">
    <property type="protein sequence ID" value="CAD7281253.1"/>
    <property type="molecule type" value="Genomic_DNA"/>
</dbReference>
<dbReference type="SMART" id="SM00365">
    <property type="entry name" value="LRR_SD22"/>
    <property type="match status" value="4"/>
</dbReference>
<dbReference type="GO" id="GO:0005929">
    <property type="term" value="C:cilium"/>
    <property type="evidence" value="ECO:0007669"/>
    <property type="project" value="TreeGrafter"/>
</dbReference>
<dbReference type="Gene3D" id="3.80.10.10">
    <property type="entry name" value="Ribonuclease Inhibitor"/>
    <property type="match status" value="1"/>
</dbReference>
<keyword evidence="10" id="KW-0966">Cell projection</keyword>